<sequence>MNSVDQKIAQYDQQSKMLIQSVREMVHKVAASTQGCGQIVEALKWGQISFLTEKPKSGTTLRIDKNATGTLSLYVNCNSNMIAEASAHYPNMFTYVGAREIVLPNDLSAVSEPLEHIIAMALTYHKNKRTK</sequence>
<keyword evidence="2" id="KW-1185">Reference proteome</keyword>
<gene>
    <name evidence="1" type="ORF">GCM10007879_26850</name>
</gene>
<proteinExistence type="predicted"/>
<evidence type="ECO:0000313" key="1">
    <source>
        <dbReference type="EMBL" id="GLQ18436.1"/>
    </source>
</evidence>
<evidence type="ECO:0000313" key="2">
    <source>
        <dbReference type="Proteomes" id="UP001161405"/>
    </source>
</evidence>
<reference evidence="1" key="2">
    <citation type="submission" date="2023-01" db="EMBL/GenBank/DDBJ databases">
        <title>Draft genome sequence of Maritalea porphyrae strain NBRC 107169.</title>
        <authorList>
            <person name="Sun Q."/>
            <person name="Mori K."/>
        </authorList>
    </citation>
    <scope>NUCLEOTIDE SEQUENCE</scope>
    <source>
        <strain evidence="1">NBRC 107169</strain>
    </source>
</reference>
<comment type="caution">
    <text evidence="1">The sequence shown here is derived from an EMBL/GenBank/DDBJ whole genome shotgun (WGS) entry which is preliminary data.</text>
</comment>
<organism evidence="1 2">
    <name type="scientific">Maritalea porphyrae</name>
    <dbReference type="NCBI Taxonomy" id="880732"/>
    <lineage>
        <taxon>Bacteria</taxon>
        <taxon>Pseudomonadati</taxon>
        <taxon>Pseudomonadota</taxon>
        <taxon>Alphaproteobacteria</taxon>
        <taxon>Hyphomicrobiales</taxon>
        <taxon>Devosiaceae</taxon>
        <taxon>Maritalea</taxon>
    </lineage>
</organism>
<reference evidence="1" key="1">
    <citation type="journal article" date="2014" name="Int. J. Syst. Evol. Microbiol.">
        <title>Complete genome of a new Firmicutes species belonging to the dominant human colonic microbiota ('Ruminococcus bicirculans') reveals two chromosomes and a selective capacity to utilize plant glucans.</title>
        <authorList>
            <consortium name="NISC Comparative Sequencing Program"/>
            <person name="Wegmann U."/>
            <person name="Louis P."/>
            <person name="Goesmann A."/>
            <person name="Henrissat B."/>
            <person name="Duncan S.H."/>
            <person name="Flint H.J."/>
        </authorList>
    </citation>
    <scope>NUCLEOTIDE SEQUENCE</scope>
    <source>
        <strain evidence="1">NBRC 107169</strain>
    </source>
</reference>
<evidence type="ECO:0008006" key="3">
    <source>
        <dbReference type="Google" id="ProtNLM"/>
    </source>
</evidence>
<dbReference type="EMBL" id="BSNI01000002">
    <property type="protein sequence ID" value="GLQ18436.1"/>
    <property type="molecule type" value="Genomic_DNA"/>
</dbReference>
<dbReference type="RefSeq" id="WP_284365366.1">
    <property type="nucleotide sequence ID" value="NZ_BSNI01000002.1"/>
</dbReference>
<name>A0ABQ5UTJ4_9HYPH</name>
<accession>A0ABQ5UTJ4</accession>
<protein>
    <recommendedName>
        <fullName evidence="3">YdhG-like domain-containing protein</fullName>
    </recommendedName>
</protein>
<dbReference type="Proteomes" id="UP001161405">
    <property type="component" value="Unassembled WGS sequence"/>
</dbReference>